<dbReference type="InterPro" id="IPR021109">
    <property type="entry name" value="Peptidase_aspartic_dom_sf"/>
</dbReference>
<evidence type="ECO:0000256" key="16">
    <source>
        <dbReference type="SAM" id="MobiDB-lite"/>
    </source>
</evidence>
<proteinExistence type="predicted"/>
<dbReference type="CDD" id="cd09274">
    <property type="entry name" value="RNase_HI_RT_Ty3"/>
    <property type="match status" value="1"/>
</dbReference>
<gene>
    <name evidence="19" type="ORF">Acr_12g0001860</name>
</gene>
<organism evidence="19 20">
    <name type="scientific">Actinidia rufa</name>
    <dbReference type="NCBI Taxonomy" id="165716"/>
    <lineage>
        <taxon>Eukaryota</taxon>
        <taxon>Viridiplantae</taxon>
        <taxon>Streptophyta</taxon>
        <taxon>Embryophyta</taxon>
        <taxon>Tracheophyta</taxon>
        <taxon>Spermatophyta</taxon>
        <taxon>Magnoliopsida</taxon>
        <taxon>eudicotyledons</taxon>
        <taxon>Gunneridae</taxon>
        <taxon>Pentapetalae</taxon>
        <taxon>asterids</taxon>
        <taxon>Ericales</taxon>
        <taxon>Actinidiaceae</taxon>
        <taxon>Actinidia</taxon>
    </lineage>
</organism>
<keyword evidence="2" id="KW-0808">Transferase</keyword>
<keyword evidence="10" id="KW-0229">DNA integration</keyword>
<dbReference type="AlphaFoldDB" id="A0A7J0FG54"/>
<dbReference type="InterPro" id="IPR041373">
    <property type="entry name" value="RT_RNaseH"/>
</dbReference>
<keyword evidence="7" id="KW-0255">Endonuclease</keyword>
<dbReference type="Pfam" id="PF17921">
    <property type="entry name" value="Integrase_H2C2"/>
    <property type="match status" value="1"/>
</dbReference>
<dbReference type="InterPro" id="IPR043502">
    <property type="entry name" value="DNA/RNA_pol_sf"/>
</dbReference>
<evidence type="ECO:0000256" key="4">
    <source>
        <dbReference type="ARBA" id="ARBA00022722"/>
    </source>
</evidence>
<feature type="domain" description="CCHC-type" evidence="17">
    <location>
        <begin position="251"/>
        <end position="265"/>
    </location>
</feature>
<dbReference type="SMART" id="SM00343">
    <property type="entry name" value="ZnF_C2HC"/>
    <property type="match status" value="1"/>
</dbReference>
<keyword evidence="9" id="KW-0460">Magnesium</keyword>
<dbReference type="InterPro" id="IPR041588">
    <property type="entry name" value="Integrase_H2C2"/>
</dbReference>
<dbReference type="InterPro" id="IPR001878">
    <property type="entry name" value="Znf_CCHC"/>
</dbReference>
<evidence type="ECO:0000259" key="18">
    <source>
        <dbReference type="PROSITE" id="PS50994"/>
    </source>
</evidence>
<evidence type="ECO:0000256" key="14">
    <source>
        <dbReference type="ARBA" id="ARBA00023172"/>
    </source>
</evidence>
<sequence length="1104" mass="127957">MPPRRGRGRRGAAEPEDRVDCIERILEGLVQVVHDVHNNNNHDEAPQQLAMPMPGAGAMPRTTIKQFQKLRPPAFYGTPYPMAAESWLLGIERVFEVLPCTDEQKVIFATFLEVFNEEYFPEIIRDQKVQEFLNLKQGNMIVVVYNAKFMELSRYAPHIVSTESRKARRFEAGLRWNIKNKVEILRLPTHQEVLHATLIAEESLNEMSQFREKSKEGSEEIQGSSRSNELPTCPTCQKKHWGECRMGSRGCYGCGQEGHQIRDCPMRKRIQGAGTSAFASVQQPPTERGNNQPRQGRALHLYQEIPQLPYQLCQYLLNMSYQYRCPSGDSMLCDRVYSSCEIRVNDVPMYVNLILLEMHGFDVILGMDWLSSYRALIDCELKRVVFHSFAHSGLIFEGVGVVPPPYLISSMKVRRLIQKGSQAFLCSVVDTHVSPPALEDIHVVREFPDVFPDELPGSLVDREIEFYIDLNLGTRPISKAPYPMSPLELKELKIQLQDLQLRPHEKNYPTHDLELAAVVFALKIWRHYLYGVTCEVFTDHKSLKYLFTQKELNMRQRRWLELIKDYDILIQYHPGKANVVADALSRKSTVNLACLVTSQVPLLDELERAEIEVVAPDTNTMLTTMIAQPTLIEIVKQRQPEDPYLWKVYEEMLVNPKPDFTLQDKALRFQSRLCVPNIPKVKRQVLEEAHNTKFTMHPRGTKMYRDLKEIFWWPGMKKEIAEFVSQCLSCQQVKAEHQRPAGLLQSLPIPEWKWEHITMDFVVGLPNSPRGCNAIWVIVDRLTKSAHFLPVKTTYSLSKYADLYITDIIRLHGTPVSIVSDRDPRFTSKFWKSLQRALGTELSFSTAFHPQTDGQSERTIQTLEDMLRLCVLDFQENWEMHLPLVEFAYNNSFHASIGMAPYEALYGRKCRSPICWTEVEERQMLGPEIVQLTTDKIKVIQQRLQTAQSRQKSYTDVRRQDLEFGEGDHVFLKISPSKGINRFGKRGKLKPRYIGPFEVLQRIGTVAYRIALPPELSHVHDVFHVSMLRKYVHDPAHVIHHYPLNMREDLSYVETPIEIIDRRDQVLRNKVIPLVRVVWRNHSYEESTWEREDEIRERYPSLLE</sequence>
<reference evidence="19 20" key="1">
    <citation type="submission" date="2019-07" db="EMBL/GenBank/DDBJ databases">
        <title>De Novo Assembly of kiwifruit Actinidia rufa.</title>
        <authorList>
            <person name="Sugita-Konishi S."/>
            <person name="Sato K."/>
            <person name="Mori E."/>
            <person name="Abe Y."/>
            <person name="Kisaki G."/>
            <person name="Hamano K."/>
            <person name="Suezawa K."/>
            <person name="Otani M."/>
            <person name="Fukuda T."/>
            <person name="Manabe T."/>
            <person name="Gomi K."/>
            <person name="Tabuchi M."/>
            <person name="Akimitsu K."/>
            <person name="Kataoka I."/>
        </authorList>
    </citation>
    <scope>NUCLEOTIDE SEQUENCE [LARGE SCALE GENOMIC DNA]</scope>
    <source>
        <strain evidence="20">cv. Fuchu</strain>
    </source>
</reference>
<feature type="compositionally biased region" description="Polar residues" evidence="16">
    <location>
        <begin position="221"/>
        <end position="230"/>
    </location>
</feature>
<dbReference type="InterPro" id="IPR056924">
    <property type="entry name" value="SH3_Tf2-1"/>
</dbReference>
<dbReference type="SUPFAM" id="SSF56672">
    <property type="entry name" value="DNA/RNA polymerases"/>
    <property type="match status" value="1"/>
</dbReference>
<dbReference type="InterPro" id="IPR005162">
    <property type="entry name" value="Retrotrans_gag_dom"/>
</dbReference>
<dbReference type="Pfam" id="PF08284">
    <property type="entry name" value="RVP_2"/>
    <property type="match status" value="1"/>
</dbReference>
<keyword evidence="15" id="KW-0863">Zinc-finger</keyword>
<dbReference type="SUPFAM" id="SSF53098">
    <property type="entry name" value="Ribonuclease H-like"/>
    <property type="match status" value="1"/>
</dbReference>
<dbReference type="GO" id="GO:0004519">
    <property type="term" value="F:endonuclease activity"/>
    <property type="evidence" value="ECO:0007669"/>
    <property type="project" value="UniProtKB-KW"/>
</dbReference>
<name>A0A7J0FG54_9ERIC</name>
<dbReference type="Pfam" id="PF24626">
    <property type="entry name" value="SH3_Tf2-1"/>
    <property type="match status" value="1"/>
</dbReference>
<dbReference type="InterPro" id="IPR016197">
    <property type="entry name" value="Chromo-like_dom_sf"/>
</dbReference>
<keyword evidence="12" id="KW-0239">DNA-directed DNA polymerase</keyword>
<keyword evidence="11" id="KW-0695">RNA-directed DNA polymerase</keyword>
<evidence type="ECO:0000256" key="12">
    <source>
        <dbReference type="ARBA" id="ARBA00022932"/>
    </source>
</evidence>
<comment type="caution">
    <text evidence="19">The sequence shown here is derived from an EMBL/GenBank/DDBJ whole genome shotgun (WGS) entry which is preliminary data.</text>
</comment>
<feature type="region of interest" description="Disordered" evidence="16">
    <location>
        <begin position="209"/>
        <end position="231"/>
    </location>
</feature>
<dbReference type="Proteomes" id="UP000585474">
    <property type="component" value="Unassembled WGS sequence"/>
</dbReference>
<evidence type="ECO:0000256" key="8">
    <source>
        <dbReference type="ARBA" id="ARBA00022801"/>
    </source>
</evidence>
<dbReference type="Gene3D" id="4.10.60.10">
    <property type="entry name" value="Zinc finger, CCHC-type"/>
    <property type="match status" value="1"/>
</dbReference>
<keyword evidence="15" id="KW-0862">Zinc</keyword>
<evidence type="ECO:0000313" key="19">
    <source>
        <dbReference type="EMBL" id="GFY97645.1"/>
    </source>
</evidence>
<evidence type="ECO:0000313" key="20">
    <source>
        <dbReference type="Proteomes" id="UP000585474"/>
    </source>
</evidence>
<evidence type="ECO:0000256" key="13">
    <source>
        <dbReference type="ARBA" id="ARBA00023125"/>
    </source>
</evidence>
<dbReference type="GO" id="GO:0008270">
    <property type="term" value="F:zinc ion binding"/>
    <property type="evidence" value="ECO:0007669"/>
    <property type="project" value="UniProtKB-KW"/>
</dbReference>
<keyword evidence="14" id="KW-0233">DNA recombination</keyword>
<dbReference type="GO" id="GO:0004190">
    <property type="term" value="F:aspartic-type endopeptidase activity"/>
    <property type="evidence" value="ECO:0007669"/>
    <property type="project" value="UniProtKB-KW"/>
</dbReference>
<dbReference type="PROSITE" id="PS50158">
    <property type="entry name" value="ZF_CCHC"/>
    <property type="match status" value="1"/>
</dbReference>
<dbReference type="Pfam" id="PF17917">
    <property type="entry name" value="RT_RNaseH"/>
    <property type="match status" value="1"/>
</dbReference>
<feature type="compositionally biased region" description="Basic and acidic residues" evidence="16">
    <location>
        <begin position="209"/>
        <end position="218"/>
    </location>
</feature>
<dbReference type="PANTHER" id="PTHR37984:SF5">
    <property type="entry name" value="PROTEIN NYNRIN-LIKE"/>
    <property type="match status" value="1"/>
</dbReference>
<evidence type="ECO:0000256" key="3">
    <source>
        <dbReference type="ARBA" id="ARBA00022695"/>
    </source>
</evidence>
<dbReference type="InterPro" id="IPR012337">
    <property type="entry name" value="RNaseH-like_sf"/>
</dbReference>
<dbReference type="InterPro" id="IPR001584">
    <property type="entry name" value="Integrase_cat-core"/>
</dbReference>
<keyword evidence="1" id="KW-0645">Protease</keyword>
<evidence type="ECO:0000256" key="10">
    <source>
        <dbReference type="ARBA" id="ARBA00022908"/>
    </source>
</evidence>
<keyword evidence="3" id="KW-0548">Nucleotidyltransferase</keyword>
<protein>
    <recommendedName>
        <fullName evidence="21">Reverse transcriptase</fullName>
    </recommendedName>
</protein>
<dbReference type="GO" id="GO:0006310">
    <property type="term" value="P:DNA recombination"/>
    <property type="evidence" value="ECO:0007669"/>
    <property type="project" value="UniProtKB-KW"/>
</dbReference>
<evidence type="ECO:0000256" key="9">
    <source>
        <dbReference type="ARBA" id="ARBA00022842"/>
    </source>
</evidence>
<dbReference type="Pfam" id="PF00098">
    <property type="entry name" value="zf-CCHC"/>
    <property type="match status" value="1"/>
</dbReference>
<dbReference type="GO" id="GO:0015074">
    <property type="term" value="P:DNA integration"/>
    <property type="evidence" value="ECO:0007669"/>
    <property type="project" value="UniProtKB-KW"/>
</dbReference>
<dbReference type="EMBL" id="BJWL01000012">
    <property type="protein sequence ID" value="GFY97645.1"/>
    <property type="molecule type" value="Genomic_DNA"/>
</dbReference>
<evidence type="ECO:0000256" key="6">
    <source>
        <dbReference type="ARBA" id="ARBA00022750"/>
    </source>
</evidence>
<dbReference type="PROSITE" id="PS50994">
    <property type="entry name" value="INTEGRASE"/>
    <property type="match status" value="1"/>
</dbReference>
<keyword evidence="20" id="KW-1185">Reference proteome</keyword>
<evidence type="ECO:0000256" key="1">
    <source>
        <dbReference type="ARBA" id="ARBA00022670"/>
    </source>
</evidence>
<evidence type="ECO:0000256" key="2">
    <source>
        <dbReference type="ARBA" id="ARBA00022679"/>
    </source>
</evidence>
<keyword evidence="5" id="KW-0479">Metal-binding</keyword>
<dbReference type="SUPFAM" id="SSF54160">
    <property type="entry name" value="Chromo domain-like"/>
    <property type="match status" value="1"/>
</dbReference>
<dbReference type="GO" id="GO:0003964">
    <property type="term" value="F:RNA-directed DNA polymerase activity"/>
    <property type="evidence" value="ECO:0007669"/>
    <property type="project" value="UniProtKB-KW"/>
</dbReference>
<dbReference type="InterPro" id="IPR036397">
    <property type="entry name" value="RNaseH_sf"/>
</dbReference>
<dbReference type="PANTHER" id="PTHR37984">
    <property type="entry name" value="PROTEIN CBG26694"/>
    <property type="match status" value="1"/>
</dbReference>
<dbReference type="GO" id="GO:0003887">
    <property type="term" value="F:DNA-directed DNA polymerase activity"/>
    <property type="evidence" value="ECO:0007669"/>
    <property type="project" value="UniProtKB-KW"/>
</dbReference>
<dbReference type="Gene3D" id="2.40.70.10">
    <property type="entry name" value="Acid Proteases"/>
    <property type="match status" value="1"/>
</dbReference>
<evidence type="ECO:0000256" key="7">
    <source>
        <dbReference type="ARBA" id="ARBA00022759"/>
    </source>
</evidence>
<accession>A0A7J0FG54</accession>
<evidence type="ECO:0000256" key="5">
    <source>
        <dbReference type="ARBA" id="ARBA00022723"/>
    </source>
</evidence>
<dbReference type="CDD" id="cd00303">
    <property type="entry name" value="retropepsin_like"/>
    <property type="match status" value="1"/>
</dbReference>
<dbReference type="Gene3D" id="3.30.420.10">
    <property type="entry name" value="Ribonuclease H-like superfamily/Ribonuclease H"/>
    <property type="match status" value="1"/>
</dbReference>
<dbReference type="Pfam" id="PF03732">
    <property type="entry name" value="Retrotrans_gag"/>
    <property type="match status" value="1"/>
</dbReference>
<keyword evidence="8" id="KW-0378">Hydrolase</keyword>
<dbReference type="GO" id="GO:0006508">
    <property type="term" value="P:proteolysis"/>
    <property type="evidence" value="ECO:0007669"/>
    <property type="project" value="UniProtKB-KW"/>
</dbReference>
<keyword evidence="6" id="KW-0064">Aspartyl protease</keyword>
<dbReference type="Gene3D" id="1.10.340.70">
    <property type="match status" value="1"/>
</dbReference>
<evidence type="ECO:0000256" key="15">
    <source>
        <dbReference type="PROSITE-ProRule" id="PRU00047"/>
    </source>
</evidence>
<evidence type="ECO:0008006" key="21">
    <source>
        <dbReference type="Google" id="ProtNLM"/>
    </source>
</evidence>
<evidence type="ECO:0000256" key="11">
    <source>
        <dbReference type="ARBA" id="ARBA00022918"/>
    </source>
</evidence>
<keyword evidence="13" id="KW-0238">DNA-binding</keyword>
<dbReference type="GO" id="GO:0003677">
    <property type="term" value="F:DNA binding"/>
    <property type="evidence" value="ECO:0007669"/>
    <property type="project" value="UniProtKB-KW"/>
</dbReference>
<dbReference type="InterPro" id="IPR050951">
    <property type="entry name" value="Retrovirus_Pol_polyprotein"/>
</dbReference>
<keyword evidence="4" id="KW-0540">Nuclease</keyword>
<evidence type="ECO:0000259" key="17">
    <source>
        <dbReference type="PROSITE" id="PS50158"/>
    </source>
</evidence>
<feature type="domain" description="Integrase catalytic" evidence="18">
    <location>
        <begin position="744"/>
        <end position="909"/>
    </location>
</feature>
<dbReference type="OrthoDB" id="1738613at2759"/>